<gene>
    <name evidence="1" type="ORF">OC725_02065</name>
</gene>
<organism evidence="1 2">
    <name type="scientific">Candidatus Phytoplasma fabacearum</name>
    <dbReference type="NCBI Taxonomy" id="2982628"/>
    <lineage>
        <taxon>Bacteria</taxon>
        <taxon>Bacillati</taxon>
        <taxon>Mycoplasmatota</taxon>
        <taxon>Mollicutes</taxon>
        <taxon>Acholeplasmatales</taxon>
        <taxon>Acholeplasmataceae</taxon>
        <taxon>Candidatus Phytoplasma</taxon>
        <taxon>16SrII (Peanut WB group)</taxon>
    </lineage>
</organism>
<evidence type="ECO:0000313" key="2">
    <source>
        <dbReference type="Proteomes" id="UP001382955"/>
    </source>
</evidence>
<keyword evidence="2" id="KW-1185">Reference proteome</keyword>
<accession>A0ABU8ZTA6</accession>
<comment type="caution">
    <text evidence="1">The sequence shown here is derived from an EMBL/GenBank/DDBJ whole genome shotgun (WGS) entry which is preliminary data.</text>
</comment>
<dbReference type="Proteomes" id="UP001382955">
    <property type="component" value="Unassembled WGS sequence"/>
</dbReference>
<name>A0ABU8ZTA6_9MOLU</name>
<protein>
    <submittedName>
        <fullName evidence="1">Uncharacterized protein</fullName>
    </submittedName>
</protein>
<proteinExistence type="predicted"/>
<reference evidence="1 2" key="1">
    <citation type="journal article" date="2023" name="Int. J. Syst. Evol. Microbiol.">
        <title>The observation of taxonomic boundaries for the 16SrII and 16SrXXV phytoplasmas using genome-based delimitation.</title>
        <authorList>
            <person name="Rodrigues Jardim B."/>
            <person name="Tran-Nguyen L.T.T."/>
            <person name="Gambley C."/>
            <person name="Al-Sadi A.M."/>
            <person name="Al-Subhi A.M."/>
            <person name="Foissac X."/>
            <person name="Salar P."/>
            <person name="Cai H."/>
            <person name="Yang J.Y."/>
            <person name="Davis R."/>
            <person name="Jones L."/>
            <person name="Rodoni B."/>
            <person name="Constable F.E."/>
        </authorList>
    </citation>
    <scope>NUCLEOTIDE SEQUENCE [LARGE SCALE GENOMIC DNA]</scope>
    <source>
        <strain evidence="1">BAWM-322</strain>
    </source>
</reference>
<sequence>HFLVHHPSPMSISNGSDRVNFQGLIFQLANFLHFCAVNLSVNFIHPLKRFGLITISVISPL</sequence>
<dbReference type="EMBL" id="JAOSIK010000021">
    <property type="protein sequence ID" value="MEK0312041.1"/>
    <property type="molecule type" value="Genomic_DNA"/>
</dbReference>
<evidence type="ECO:0000313" key="1">
    <source>
        <dbReference type="EMBL" id="MEK0312041.1"/>
    </source>
</evidence>
<feature type="non-terminal residue" evidence="1">
    <location>
        <position position="1"/>
    </location>
</feature>
<dbReference type="RefSeq" id="WP_304513977.1">
    <property type="nucleotide sequence ID" value="NZ_JAOSIK010000021.1"/>
</dbReference>